<dbReference type="Gene3D" id="3.55.50.30">
    <property type="match status" value="1"/>
</dbReference>
<keyword evidence="5" id="KW-0812">Transmembrane</keyword>
<dbReference type="PANTHER" id="PTHR32552:SF81">
    <property type="entry name" value="TONB-DEPENDENT OUTER MEMBRANE RECEPTOR"/>
    <property type="match status" value="1"/>
</dbReference>
<dbReference type="Pfam" id="PF07715">
    <property type="entry name" value="Plug"/>
    <property type="match status" value="1"/>
</dbReference>
<dbReference type="Proteomes" id="UP000555448">
    <property type="component" value="Unassembled WGS sequence"/>
</dbReference>
<dbReference type="AlphaFoldDB" id="A0A7W7NWV7"/>
<evidence type="ECO:0000256" key="6">
    <source>
        <dbReference type="ARBA" id="ARBA00023004"/>
    </source>
</evidence>
<accession>A0A7W7NWV7</accession>
<evidence type="ECO:0000256" key="10">
    <source>
        <dbReference type="ARBA" id="ARBA00023237"/>
    </source>
</evidence>
<dbReference type="PANTHER" id="PTHR32552">
    <property type="entry name" value="FERRICHROME IRON RECEPTOR-RELATED"/>
    <property type="match status" value="1"/>
</dbReference>
<proteinExistence type="inferred from homology"/>
<keyword evidence="10" id="KW-0998">Cell outer membrane</keyword>
<dbReference type="Pfam" id="PF00593">
    <property type="entry name" value="TonB_dep_Rec_b-barrel"/>
    <property type="match status" value="1"/>
</dbReference>
<dbReference type="EMBL" id="JACHLR010000008">
    <property type="protein sequence ID" value="MBB4858814.1"/>
    <property type="molecule type" value="Genomic_DNA"/>
</dbReference>
<feature type="domain" description="TonB-dependent receptor-like beta-barrel" evidence="13">
    <location>
        <begin position="364"/>
        <end position="725"/>
    </location>
</feature>
<evidence type="ECO:0000313" key="16">
    <source>
        <dbReference type="Proteomes" id="UP000555448"/>
    </source>
</evidence>
<feature type="signal peptide" evidence="12">
    <location>
        <begin position="1"/>
        <end position="16"/>
    </location>
</feature>
<keyword evidence="6" id="KW-0408">Iron</keyword>
<evidence type="ECO:0000256" key="12">
    <source>
        <dbReference type="SAM" id="SignalP"/>
    </source>
</evidence>
<evidence type="ECO:0000256" key="9">
    <source>
        <dbReference type="ARBA" id="ARBA00023136"/>
    </source>
</evidence>
<evidence type="ECO:0000256" key="7">
    <source>
        <dbReference type="ARBA" id="ARBA00023065"/>
    </source>
</evidence>
<keyword evidence="15" id="KW-0675">Receptor</keyword>
<comment type="subcellular location">
    <subcellularLocation>
        <location evidence="1">Cell outer membrane</location>
        <topology evidence="1">Multi-pass membrane protein</topology>
    </subcellularLocation>
</comment>
<comment type="similarity">
    <text evidence="11">Belongs to the TonB-dependent receptor family.</text>
</comment>
<dbReference type="Gene3D" id="2.40.170.20">
    <property type="entry name" value="TonB-dependent receptor, beta-barrel domain"/>
    <property type="match status" value="1"/>
</dbReference>
<reference evidence="15 16" key="1">
    <citation type="submission" date="2020-08" db="EMBL/GenBank/DDBJ databases">
        <title>Functional genomics of gut bacteria from endangered species of beetles.</title>
        <authorList>
            <person name="Carlos-Shanley C."/>
        </authorList>
    </citation>
    <scope>NUCLEOTIDE SEQUENCE [LARGE SCALE GENOMIC DNA]</scope>
    <source>
        <strain evidence="15 16">S00245</strain>
    </source>
</reference>
<evidence type="ECO:0000259" key="13">
    <source>
        <dbReference type="Pfam" id="PF00593"/>
    </source>
</evidence>
<evidence type="ECO:0000256" key="3">
    <source>
        <dbReference type="ARBA" id="ARBA00022452"/>
    </source>
</evidence>
<sequence length="797" mass="84310">MATAVMFSAIASPALAREVVVSTDAGTVAQVAIVLARQTRTSIVIADPHVARRTVQPLRGRMEPLEAVRRLARSADGRAVLVAPGAWRIEAARVVQRVAREAAPARHPAPPSETVAAAPIIVIGSKRDLTIAQVPGQITILDGASLEAGGIGGTEKITQRLATVTSTHLGSGRNKLFIRGIADSSFTGPTQATVGQYLGDLRLTYNAPDPDLRLSDMARVEVLEGPQGTLYGAGSLGGIIRLVPNPPIMGEASGSIAIGGSLTQSGSGGGDAAATVNLPVAGAIAFRATVDAASAGGYIDKPMLKQSDVNRTRILGGRASLRAEIAPEWALDLIGVGQSTDARDSQYAARDGDPLTSNAALREGADSDYAMGQFVVSGRLGDVRLRSTTGLVRQHLSERYDASLPDGTPRLFAQENRTRMFAHETRAWQPETDGFGWLVGASFTHNRTVLSRRFEVEDQRRDATGVRNTIDEATLYAEASLRIRPGLTATAGGRITHSRLGGAGEDVPPSIAFARAQVTAGRSIMTVLPSFALVGQVLPETSLYMRYQEGFRPGGLAIESDFVRRFRHDHTATWEFGARHGRPGSSPVDLAVSVSFTKWRDIQADFIDGSGLPSTANIGNGTVWSASMTGGVALAPGLRLEAGATWNRSEIDEPSAQIAELVARSIPFPLSSVAVSDAIAARSMQVPNIAQFSGRAGLNWSREIGPDLRLAANTWVSYVGKSRLGIGPRLGDAQGDYLDSGADMRIGTERYGVTLGLSNIANTLGNRFSLGTPFGNGRDQVTPLRPRTLRLGVDARF</sequence>
<dbReference type="RefSeq" id="WP_184244844.1">
    <property type="nucleotide sequence ID" value="NZ_JACHLR010000008.1"/>
</dbReference>
<comment type="caution">
    <text evidence="15">The sequence shown here is derived from an EMBL/GenBank/DDBJ whole genome shotgun (WGS) entry which is preliminary data.</text>
</comment>
<keyword evidence="12" id="KW-0732">Signal</keyword>
<keyword evidence="2" id="KW-0813">Transport</keyword>
<gene>
    <name evidence="15" type="ORF">HNO88_002140</name>
</gene>
<keyword evidence="8 11" id="KW-0798">TonB box</keyword>
<dbReference type="InterPro" id="IPR039426">
    <property type="entry name" value="TonB-dep_rcpt-like"/>
</dbReference>
<organism evidence="15 16">
    <name type="scientific">Novosphingobium chloroacetimidivorans</name>
    <dbReference type="NCBI Taxonomy" id="1428314"/>
    <lineage>
        <taxon>Bacteria</taxon>
        <taxon>Pseudomonadati</taxon>
        <taxon>Pseudomonadota</taxon>
        <taxon>Alphaproteobacteria</taxon>
        <taxon>Sphingomonadales</taxon>
        <taxon>Sphingomonadaceae</taxon>
        <taxon>Novosphingobium</taxon>
    </lineage>
</organism>
<protein>
    <submittedName>
        <fullName evidence="15">Outer membrane receptor protein involved in Fe transport</fullName>
    </submittedName>
</protein>
<evidence type="ECO:0000256" key="8">
    <source>
        <dbReference type="ARBA" id="ARBA00023077"/>
    </source>
</evidence>
<feature type="domain" description="TonB-dependent receptor plug" evidence="14">
    <location>
        <begin position="132"/>
        <end position="239"/>
    </location>
</feature>
<name>A0A7W7NWV7_9SPHN</name>
<keyword evidence="4" id="KW-0410">Iron transport</keyword>
<dbReference type="SUPFAM" id="SSF56935">
    <property type="entry name" value="Porins"/>
    <property type="match status" value="1"/>
</dbReference>
<keyword evidence="9 11" id="KW-0472">Membrane</keyword>
<feature type="chain" id="PRO_5030810162" evidence="12">
    <location>
        <begin position="17"/>
        <end position="797"/>
    </location>
</feature>
<keyword evidence="7" id="KW-0406">Ion transport</keyword>
<evidence type="ECO:0000256" key="5">
    <source>
        <dbReference type="ARBA" id="ARBA00022692"/>
    </source>
</evidence>
<keyword evidence="3" id="KW-1134">Transmembrane beta strand</keyword>
<dbReference type="InterPro" id="IPR012910">
    <property type="entry name" value="Plug_dom"/>
</dbReference>
<evidence type="ECO:0000256" key="11">
    <source>
        <dbReference type="RuleBase" id="RU003357"/>
    </source>
</evidence>
<evidence type="ECO:0000313" key="15">
    <source>
        <dbReference type="EMBL" id="MBB4858814.1"/>
    </source>
</evidence>
<dbReference type="GO" id="GO:0006826">
    <property type="term" value="P:iron ion transport"/>
    <property type="evidence" value="ECO:0007669"/>
    <property type="project" value="UniProtKB-KW"/>
</dbReference>
<evidence type="ECO:0000256" key="4">
    <source>
        <dbReference type="ARBA" id="ARBA00022496"/>
    </source>
</evidence>
<keyword evidence="16" id="KW-1185">Reference proteome</keyword>
<evidence type="ECO:0000256" key="1">
    <source>
        <dbReference type="ARBA" id="ARBA00004571"/>
    </source>
</evidence>
<dbReference type="InterPro" id="IPR000531">
    <property type="entry name" value="Beta-barrel_TonB"/>
</dbReference>
<dbReference type="InterPro" id="IPR036942">
    <property type="entry name" value="Beta-barrel_TonB_sf"/>
</dbReference>
<evidence type="ECO:0000259" key="14">
    <source>
        <dbReference type="Pfam" id="PF07715"/>
    </source>
</evidence>
<dbReference type="GO" id="GO:0009279">
    <property type="term" value="C:cell outer membrane"/>
    <property type="evidence" value="ECO:0007669"/>
    <property type="project" value="UniProtKB-SubCell"/>
</dbReference>
<evidence type="ECO:0000256" key="2">
    <source>
        <dbReference type="ARBA" id="ARBA00022448"/>
    </source>
</evidence>